<evidence type="ECO:0000313" key="8">
    <source>
        <dbReference type="Proteomes" id="UP000432350"/>
    </source>
</evidence>
<dbReference type="NCBIfam" id="TIGR01730">
    <property type="entry name" value="RND_mfp"/>
    <property type="match status" value="1"/>
</dbReference>
<sequence length="442" mass="47710">MKVNIIKVTSVLSIILASLFLISCGGKEHKEGDGHDHSTSQESSKESHSEEAENIATLTEDQIKTAGIELGSIEQKSLTASLKAIGKLRVPNKSKANATSLFGGVIKTLTVELGDYVKKGQVIATISNPQFVQLQEEYSSIQSRITFAEQELERQRELNEGNAGAKKNLQNATAELSTLRARKASLQQQIQMMGINPNNIANNNFRSSLTVTSPIDGTISDVFAKIGSYVDVSSPIVEIINNNSIHLDLQVFEKDLPLIKVGQKINFTITNNPQKSYAAKVTTIGSSFSGESKSIAVHSEIIGDKSGLIDGMNITGLVSLDDVLTSAVPNEAIVEADGKYYIFIKTDKEPEEHNEGGHDDHGHGHDEGEATHGHKNEKEASEHATQAAQKLNFEKIEVAKGTSNMGYTAITPVKEIPQNAQIVTKGAFFINAKLSNTGGHSH</sequence>
<gene>
    <name evidence="7" type="ORF">SPHINGO8BC_140199</name>
</gene>
<dbReference type="PANTHER" id="PTHR30097">
    <property type="entry name" value="CATION EFFLUX SYSTEM PROTEIN CUSB"/>
    <property type="match status" value="1"/>
</dbReference>
<evidence type="ECO:0000256" key="3">
    <source>
        <dbReference type="SAM" id="Coils"/>
    </source>
</evidence>
<organism evidence="7 8">
    <name type="scientific">Sphingobacterium multivorum</name>
    <dbReference type="NCBI Taxonomy" id="28454"/>
    <lineage>
        <taxon>Bacteria</taxon>
        <taxon>Pseudomonadati</taxon>
        <taxon>Bacteroidota</taxon>
        <taxon>Sphingobacteriia</taxon>
        <taxon>Sphingobacteriales</taxon>
        <taxon>Sphingobacteriaceae</taxon>
        <taxon>Sphingobacterium</taxon>
    </lineage>
</organism>
<comment type="similarity">
    <text evidence="1">Belongs to the membrane fusion protein (MFP) (TC 8.A.1) family.</text>
</comment>
<protein>
    <submittedName>
        <fullName evidence="7">Efflux transporter periplasmic adaptor subunit</fullName>
    </submittedName>
</protein>
<proteinExistence type="inferred from homology"/>
<accession>A0A653ZM53</accession>
<dbReference type="Pfam" id="PF25954">
    <property type="entry name" value="Beta-barrel_RND_2"/>
    <property type="match status" value="1"/>
</dbReference>
<dbReference type="Pfam" id="PF25973">
    <property type="entry name" value="BSH_CzcB"/>
    <property type="match status" value="1"/>
</dbReference>
<reference evidence="7 8" key="1">
    <citation type="submission" date="2019-10" db="EMBL/GenBank/DDBJ databases">
        <authorList>
            <person name="Karimi E."/>
        </authorList>
    </citation>
    <scope>NUCLEOTIDE SEQUENCE [LARGE SCALE GENOMIC DNA]</scope>
    <source>
        <strain evidence="7">Sphingobacterium sp. 8BC</strain>
    </source>
</reference>
<evidence type="ECO:0000259" key="5">
    <source>
        <dbReference type="Pfam" id="PF25954"/>
    </source>
</evidence>
<dbReference type="EMBL" id="CABWMV010000006">
    <property type="protein sequence ID" value="VXC55266.1"/>
    <property type="molecule type" value="Genomic_DNA"/>
</dbReference>
<dbReference type="GO" id="GO:0015679">
    <property type="term" value="P:plasma membrane copper ion transport"/>
    <property type="evidence" value="ECO:0007669"/>
    <property type="project" value="TreeGrafter"/>
</dbReference>
<feature type="domain" description="CzcB-like barrel-sandwich hybrid" evidence="6">
    <location>
        <begin position="102"/>
        <end position="239"/>
    </location>
</feature>
<dbReference type="GO" id="GO:0030313">
    <property type="term" value="C:cell envelope"/>
    <property type="evidence" value="ECO:0007669"/>
    <property type="project" value="TreeGrafter"/>
</dbReference>
<feature type="region of interest" description="Disordered" evidence="4">
    <location>
        <begin position="350"/>
        <end position="386"/>
    </location>
</feature>
<feature type="coiled-coil region" evidence="3">
    <location>
        <begin position="131"/>
        <end position="189"/>
    </location>
</feature>
<keyword evidence="3" id="KW-0175">Coiled coil</keyword>
<dbReference type="PROSITE" id="PS51257">
    <property type="entry name" value="PROKAR_LIPOPROTEIN"/>
    <property type="match status" value="1"/>
</dbReference>
<dbReference type="InterPro" id="IPR051909">
    <property type="entry name" value="MFP_Cation_Efflux"/>
</dbReference>
<feature type="compositionally biased region" description="Basic and acidic residues" evidence="4">
    <location>
        <begin position="350"/>
        <end position="382"/>
    </location>
</feature>
<evidence type="ECO:0000256" key="1">
    <source>
        <dbReference type="ARBA" id="ARBA00009477"/>
    </source>
</evidence>
<evidence type="ECO:0000256" key="2">
    <source>
        <dbReference type="ARBA" id="ARBA00022448"/>
    </source>
</evidence>
<evidence type="ECO:0000313" key="7">
    <source>
        <dbReference type="EMBL" id="VXC55266.1"/>
    </source>
</evidence>
<dbReference type="InterPro" id="IPR006143">
    <property type="entry name" value="RND_pump_MFP"/>
</dbReference>
<dbReference type="InterPro" id="IPR058792">
    <property type="entry name" value="Beta-barrel_RND_2"/>
</dbReference>
<name>A0A653ZM53_SPHMU</name>
<dbReference type="AlphaFoldDB" id="A0A653ZM53"/>
<feature type="region of interest" description="Disordered" evidence="4">
    <location>
        <begin position="30"/>
        <end position="53"/>
    </location>
</feature>
<dbReference type="InterPro" id="IPR058647">
    <property type="entry name" value="BSH_CzcB-like"/>
</dbReference>
<dbReference type="Gene3D" id="2.40.50.100">
    <property type="match status" value="1"/>
</dbReference>
<dbReference type="Gene3D" id="2.40.30.170">
    <property type="match status" value="1"/>
</dbReference>
<dbReference type="PANTHER" id="PTHR30097:SF4">
    <property type="entry name" value="SLR6042 PROTEIN"/>
    <property type="match status" value="1"/>
</dbReference>
<dbReference type="GO" id="GO:0022857">
    <property type="term" value="F:transmembrane transporter activity"/>
    <property type="evidence" value="ECO:0007669"/>
    <property type="project" value="InterPro"/>
</dbReference>
<feature type="compositionally biased region" description="Basic and acidic residues" evidence="4">
    <location>
        <begin position="30"/>
        <end position="51"/>
    </location>
</feature>
<dbReference type="GO" id="GO:0060003">
    <property type="term" value="P:copper ion export"/>
    <property type="evidence" value="ECO:0007669"/>
    <property type="project" value="TreeGrafter"/>
</dbReference>
<evidence type="ECO:0000256" key="4">
    <source>
        <dbReference type="SAM" id="MobiDB-lite"/>
    </source>
</evidence>
<keyword evidence="2" id="KW-0813">Transport</keyword>
<dbReference type="RefSeq" id="WP_159333308.1">
    <property type="nucleotide sequence ID" value="NZ_LR733857.1"/>
</dbReference>
<dbReference type="Proteomes" id="UP000432350">
    <property type="component" value="Unassembled WGS sequence"/>
</dbReference>
<evidence type="ECO:0000259" key="6">
    <source>
        <dbReference type="Pfam" id="PF25973"/>
    </source>
</evidence>
<dbReference type="SUPFAM" id="SSF111369">
    <property type="entry name" value="HlyD-like secretion proteins"/>
    <property type="match status" value="1"/>
</dbReference>
<feature type="domain" description="CusB-like beta-barrel" evidence="5">
    <location>
        <begin position="247"/>
        <end position="315"/>
    </location>
</feature>
<dbReference type="GO" id="GO:0016020">
    <property type="term" value="C:membrane"/>
    <property type="evidence" value="ECO:0007669"/>
    <property type="project" value="InterPro"/>
</dbReference>